<evidence type="ECO:0000259" key="2">
    <source>
        <dbReference type="Pfam" id="PF03496"/>
    </source>
</evidence>
<dbReference type="Gene3D" id="3.90.176.10">
    <property type="entry name" value="Toxin ADP-ribosyltransferase, Chain A, domain 1"/>
    <property type="match status" value="1"/>
</dbReference>
<dbReference type="PIRSF" id="PIRSF000491">
    <property type="entry name" value="Alt_phage"/>
    <property type="match status" value="1"/>
</dbReference>
<dbReference type="GO" id="GO:0046782">
    <property type="term" value="P:regulation of viral transcription"/>
    <property type="evidence" value="ECO:0007669"/>
    <property type="project" value="UniProtKB-UniRule"/>
</dbReference>
<comment type="catalytic activity">
    <reaction evidence="1">
        <text>L-arginyl-[protein] + NAD(+) = N(omega)-(ADP-D-ribosyl)-L-arginyl-[protein] + nicotinamide + H(+)</text>
        <dbReference type="Rhea" id="RHEA:19149"/>
        <dbReference type="Rhea" id="RHEA-COMP:10532"/>
        <dbReference type="Rhea" id="RHEA-COMP:15087"/>
        <dbReference type="ChEBI" id="CHEBI:15378"/>
        <dbReference type="ChEBI" id="CHEBI:17154"/>
        <dbReference type="ChEBI" id="CHEBI:29965"/>
        <dbReference type="ChEBI" id="CHEBI:57540"/>
        <dbReference type="ChEBI" id="CHEBI:142554"/>
        <dbReference type="EC" id="2.4.2.31"/>
    </reaction>
</comment>
<feature type="active site" evidence="1">
    <location>
        <position position="590"/>
    </location>
</feature>
<dbReference type="GO" id="GO:0044423">
    <property type="term" value="C:virion component"/>
    <property type="evidence" value="ECO:0007669"/>
    <property type="project" value="UniProtKB-UniRule"/>
</dbReference>
<dbReference type="GO" id="GO:0016779">
    <property type="term" value="F:nucleotidyltransferase activity"/>
    <property type="evidence" value="ECO:0007669"/>
    <property type="project" value="UniProtKB-KW"/>
</dbReference>
<proteinExistence type="inferred from homology"/>
<comment type="similarity">
    <text evidence="1">Belongs to the Tevenvirinae NAD(+)--arginine ADP-ribosyltransferase family.</text>
</comment>
<feature type="site" description="Cleavage" evidence="1">
    <location>
        <begin position="10"/>
        <end position="11"/>
    </location>
</feature>
<name>A0A2I6PFC1_9CAUD</name>
<dbReference type="GO" id="GO:0106274">
    <property type="term" value="F:NAD+-protein-arginine ADP-ribosyltransferase activity"/>
    <property type="evidence" value="ECO:0007669"/>
    <property type="project" value="UniProtKB-UniRule"/>
</dbReference>
<reference evidence="3 4" key="1">
    <citation type="submission" date="2017-12" db="EMBL/GenBank/DDBJ databases">
        <title>Complete genome sequence and characterization of bacteriophage phiP4-3 infecting Proteus pennea.</title>
        <authorList>
            <person name="He Y."/>
            <person name="Yang H."/>
        </authorList>
    </citation>
    <scope>NUCLEOTIDE SEQUENCE [LARGE SCALE GENOMIC DNA]</scope>
</reference>
<evidence type="ECO:0000313" key="3">
    <source>
        <dbReference type="EMBL" id="AUM58428.1"/>
    </source>
</evidence>
<dbReference type="EMBL" id="MG696114">
    <property type="protein sequence ID" value="AUM58428.1"/>
    <property type="molecule type" value="Genomic_DNA"/>
</dbReference>
<evidence type="ECO:0000313" key="4">
    <source>
        <dbReference type="Proteomes" id="UP000240538"/>
    </source>
</evidence>
<dbReference type="SUPFAM" id="SSF56399">
    <property type="entry name" value="ADP-ribosylation"/>
    <property type="match status" value="1"/>
</dbReference>
<keyword evidence="1" id="KW-0328">Glycosyltransferase</keyword>
<keyword evidence="1" id="KW-0946">Virion</keyword>
<dbReference type="InterPro" id="IPR016225">
    <property type="entry name" value="Phage_T4_Alt-like"/>
</dbReference>
<dbReference type="Pfam" id="PF03496">
    <property type="entry name" value="ADPrib_exo_Tox"/>
    <property type="match status" value="1"/>
</dbReference>
<dbReference type="GO" id="GO:0005576">
    <property type="term" value="C:extracellular region"/>
    <property type="evidence" value="ECO:0007669"/>
    <property type="project" value="InterPro"/>
</dbReference>
<keyword evidence="1" id="KW-0548">Nucleotidyltransferase</keyword>
<dbReference type="EC" id="2.4.2.31" evidence="1"/>
<dbReference type="PROSITE" id="PS51996">
    <property type="entry name" value="TR_MART"/>
    <property type="match status" value="1"/>
</dbReference>
<sequence length="687" mass="77247">MELNEINLNEVFDSEIAQYKAINLNKRAKVPQLWNVSVPGNDNLLVRMVSYLSKGDALKAVKQGDKFVQVFLMSLSKNGNAAELRNGLGSDPIGALNTIFDTVYEQVKKLKMDAVLFRFPAKKMKGQEKTLQRIIKRLAMQRTGGKFVVLEDLYQFTGKHAYVLIYRKNRPLEDIAGIPGIDSDLYTKVDSKVGDVYINDKTGKQVTKLEAIAGSIAAQENTRSERSVISKTKVSRRELLSAMYGVSKPEDLENYSEEGRRKYIELQDNPPIVQSDSTKIALVHKNVLNKISESKTEFLDKINSAVSEEESDLEARFLLDSLERISGYGVENFYHLSSEEKYKLAKPYILIINNALKTSNNAMDVYKKIAEDLETYGPDDNVAKTRALRGCISALNRNVFYTPLEELFRTETEMDLTEEERKVITDYALRGYEEMNDFLLGKDKSLKSVYENKIPVLDGAFKKGTKLEKGTILYRAQKLPYADVEKAAKNKTLYFPNYISTSLAPIIFGERNDVLDNIKPNATTVTFESETFDDVISTVMTPKNIGVAVNGKKATKKTDINISMGITIKGAHKVNVIIPGNMSKYSSECEVILPRGLALKIHSIHGYENARDIEFNRPILVETSVVDPELLDESELIDGNKFLSEGKIEKIGFKEFLKENTGKISQKGLELLSTAVDLTFVPEKFII</sequence>
<comment type="caution">
    <text evidence="1">Lacks conserved residue(s) required for the propagation of feature annotation.</text>
</comment>
<keyword evidence="1" id="KW-0520">NAD</keyword>
<gene>
    <name evidence="3" type="ORF">phiP43_070</name>
</gene>
<dbReference type="Proteomes" id="UP000240538">
    <property type="component" value="Segment"/>
</dbReference>
<keyword evidence="1" id="KW-0808">Transferase</keyword>
<dbReference type="InterPro" id="IPR003540">
    <property type="entry name" value="ADP-ribosyltransferase"/>
</dbReference>
<feature type="domain" description="ADP ribosyltransferase" evidence="2">
    <location>
        <begin position="413"/>
        <end position="608"/>
    </location>
</feature>
<protein>
    <recommendedName>
        <fullName evidence="1">NAD(+)--arginine ADP-ribosyltransferase</fullName>
        <ecNumber evidence="1">2.4.2.31</ecNumber>
    </recommendedName>
</protein>
<evidence type="ECO:0000256" key="1">
    <source>
        <dbReference type="HAMAP-Rule" id="MF_04139"/>
    </source>
</evidence>
<dbReference type="HAMAP" id="MF_04139">
    <property type="entry name" value="ALT_T4"/>
    <property type="match status" value="1"/>
</dbReference>
<comment type="subcellular location">
    <subcellularLocation>
        <location evidence="1">Virion</location>
    </subcellularLocation>
    <text evidence="1">About 25-50 copies per virion. This protein is injected into the bacterial cell along with the viral DNA.</text>
</comment>
<comment type="function">
    <text evidence="1">ADP-ribosyltransferase that efficiently ADP-ribosylates one of the two alpha subunits of host RNA polymerase RPOA on an arginine located in the C-terminal region. ADP-ribosylation of RPOA alpha subunit enhances the transcription of viral early genes. Also ribosylates RPOA subunits beta, beta' and sigma 70 and performs an autoribosylation reaction.</text>
</comment>
<accession>A0A2I6PFC1</accession>
<keyword evidence="4" id="KW-1185">Reference proteome</keyword>
<feature type="chain" id="PRO_5042300841" description="NAD(+)--arginine ADP-ribosyltransferase" evidence="1">
    <location>
        <begin position="1"/>
        <end position="687"/>
    </location>
</feature>
<organism evidence="3 4">
    <name type="scientific">Proteus phage phiP4-3</name>
    <dbReference type="NCBI Taxonomy" id="2065203"/>
    <lineage>
        <taxon>Viruses</taxon>
        <taxon>Duplodnaviria</taxon>
        <taxon>Heunggongvirae</taxon>
        <taxon>Uroviricota</taxon>
        <taxon>Caudoviricetes</taxon>
        <taxon>Pantevenvirales</taxon>
        <taxon>Straboviridae</taxon>
        <taxon>Bragavirus</taxon>
        <taxon>Bragavirus p43</taxon>
    </lineage>
</organism>